<dbReference type="InterPro" id="IPR044581">
    <property type="entry name" value="TPC1_plant"/>
</dbReference>
<feature type="compositionally biased region" description="Basic and acidic residues" evidence="9">
    <location>
        <begin position="865"/>
        <end position="876"/>
    </location>
</feature>
<feature type="transmembrane region" description="Helical" evidence="10">
    <location>
        <begin position="231"/>
        <end position="255"/>
    </location>
</feature>
<keyword evidence="5" id="KW-0106">Calcium</keyword>
<dbReference type="InterPro" id="IPR002048">
    <property type="entry name" value="EF_hand_dom"/>
</dbReference>
<dbReference type="OrthoDB" id="416585at2759"/>
<evidence type="ECO:0000313" key="13">
    <source>
        <dbReference type="Proteomes" id="UP001165122"/>
    </source>
</evidence>
<keyword evidence="8 10" id="KW-0472">Membrane</keyword>
<keyword evidence="6" id="KW-0851">Voltage-gated channel</keyword>
<gene>
    <name evidence="12" type="ORF">TrLO_g10424</name>
</gene>
<evidence type="ECO:0000256" key="5">
    <source>
        <dbReference type="ARBA" id="ARBA00022837"/>
    </source>
</evidence>
<dbReference type="PROSITE" id="PS00018">
    <property type="entry name" value="EF_HAND_1"/>
    <property type="match status" value="1"/>
</dbReference>
<comment type="similarity">
    <text evidence="2">Belongs to the calcium channel alpha-1 subunit (TC 1.A.1.11) family. Two pore calcium channel subfamily.</text>
</comment>
<comment type="subunit">
    <text evidence="3">Homodimer.</text>
</comment>
<evidence type="ECO:0000256" key="4">
    <source>
        <dbReference type="ARBA" id="ARBA00022692"/>
    </source>
</evidence>
<dbReference type="GO" id="GO:0005245">
    <property type="term" value="F:voltage-gated calcium channel activity"/>
    <property type="evidence" value="ECO:0007669"/>
    <property type="project" value="InterPro"/>
</dbReference>
<evidence type="ECO:0000313" key="12">
    <source>
        <dbReference type="EMBL" id="GMI02011.1"/>
    </source>
</evidence>
<dbReference type="GO" id="GO:0005509">
    <property type="term" value="F:calcium ion binding"/>
    <property type="evidence" value="ECO:0007669"/>
    <property type="project" value="InterPro"/>
</dbReference>
<accession>A0A9W7CCB8</accession>
<evidence type="ECO:0000256" key="1">
    <source>
        <dbReference type="ARBA" id="ARBA00004141"/>
    </source>
</evidence>
<comment type="subcellular location">
    <subcellularLocation>
        <location evidence="1">Membrane</location>
        <topology evidence="1">Multi-pass membrane protein</topology>
    </subcellularLocation>
</comment>
<feature type="transmembrane region" description="Helical" evidence="10">
    <location>
        <begin position="300"/>
        <end position="322"/>
    </location>
</feature>
<keyword evidence="4 10" id="KW-0812">Transmembrane</keyword>
<feature type="transmembrane region" description="Helical" evidence="10">
    <location>
        <begin position="522"/>
        <end position="542"/>
    </location>
</feature>
<dbReference type="InterPro" id="IPR011992">
    <property type="entry name" value="EF-hand-dom_pair"/>
</dbReference>
<dbReference type="Gene3D" id="1.10.287.70">
    <property type="match status" value="2"/>
</dbReference>
<name>A0A9W7CCB8_9STRA</name>
<keyword evidence="6" id="KW-0407">Ion channel</keyword>
<evidence type="ECO:0000256" key="8">
    <source>
        <dbReference type="ARBA" id="ARBA00023136"/>
    </source>
</evidence>
<feature type="domain" description="EF-hand" evidence="11">
    <location>
        <begin position="381"/>
        <end position="416"/>
    </location>
</feature>
<dbReference type="Pfam" id="PF00520">
    <property type="entry name" value="Ion_trans"/>
    <property type="match status" value="2"/>
</dbReference>
<evidence type="ECO:0000259" key="11">
    <source>
        <dbReference type="PROSITE" id="PS50222"/>
    </source>
</evidence>
<evidence type="ECO:0000256" key="9">
    <source>
        <dbReference type="SAM" id="MobiDB-lite"/>
    </source>
</evidence>
<dbReference type="Proteomes" id="UP001165122">
    <property type="component" value="Unassembled WGS sequence"/>
</dbReference>
<dbReference type="InterPro" id="IPR027359">
    <property type="entry name" value="Volt_channel_dom_sf"/>
</dbReference>
<keyword evidence="6" id="KW-0813">Transport</keyword>
<dbReference type="AlphaFoldDB" id="A0A9W7CCB8"/>
<feature type="compositionally biased region" description="Acidic residues" evidence="9">
    <location>
        <begin position="796"/>
        <end position="817"/>
    </location>
</feature>
<feature type="compositionally biased region" description="Low complexity" evidence="9">
    <location>
        <begin position="12"/>
        <end position="35"/>
    </location>
</feature>
<feature type="transmembrane region" description="Helical" evidence="10">
    <location>
        <begin position="587"/>
        <end position="610"/>
    </location>
</feature>
<evidence type="ECO:0000256" key="10">
    <source>
        <dbReference type="SAM" id="Phobius"/>
    </source>
</evidence>
<reference evidence="13" key="1">
    <citation type="journal article" date="2023" name="Commun. Biol.">
        <title>Genome analysis of Parmales, the sister group of diatoms, reveals the evolutionary specialization of diatoms from phago-mixotrophs to photoautotrophs.</title>
        <authorList>
            <person name="Ban H."/>
            <person name="Sato S."/>
            <person name="Yoshikawa S."/>
            <person name="Yamada K."/>
            <person name="Nakamura Y."/>
            <person name="Ichinomiya M."/>
            <person name="Sato N."/>
            <person name="Blanc-Mathieu R."/>
            <person name="Endo H."/>
            <person name="Kuwata A."/>
            <person name="Ogata H."/>
        </authorList>
    </citation>
    <scope>NUCLEOTIDE SEQUENCE [LARGE SCALE GENOMIC DNA]</scope>
    <source>
        <strain evidence="13">NIES 3700</strain>
    </source>
</reference>
<feature type="transmembrane region" description="Helical" evidence="10">
    <location>
        <begin position="640"/>
        <end position="659"/>
    </location>
</feature>
<feature type="transmembrane region" description="Helical" evidence="10">
    <location>
        <begin position="492"/>
        <end position="510"/>
    </location>
</feature>
<evidence type="ECO:0000256" key="2">
    <source>
        <dbReference type="ARBA" id="ARBA00009286"/>
    </source>
</evidence>
<dbReference type="PANTHER" id="PTHR46988:SF4">
    <property type="entry name" value="ION TRANSPORT DOMAIN-CONTAINING PROTEIN"/>
    <property type="match status" value="1"/>
</dbReference>
<dbReference type="InterPro" id="IPR018247">
    <property type="entry name" value="EF_Hand_1_Ca_BS"/>
</dbReference>
<dbReference type="SUPFAM" id="SSF81324">
    <property type="entry name" value="Voltage-gated potassium channels"/>
    <property type="match status" value="2"/>
</dbReference>
<feature type="domain" description="EF-hand" evidence="11">
    <location>
        <begin position="339"/>
        <end position="374"/>
    </location>
</feature>
<feature type="region of interest" description="Disordered" evidence="9">
    <location>
        <begin position="1"/>
        <end position="40"/>
    </location>
</feature>
<evidence type="ECO:0000256" key="6">
    <source>
        <dbReference type="ARBA" id="ARBA00022882"/>
    </source>
</evidence>
<dbReference type="SUPFAM" id="SSF47473">
    <property type="entry name" value="EF-hand"/>
    <property type="match status" value="1"/>
</dbReference>
<dbReference type="Gene3D" id="1.20.120.350">
    <property type="entry name" value="Voltage-gated potassium channels. Chain C"/>
    <property type="match status" value="1"/>
</dbReference>
<protein>
    <recommendedName>
        <fullName evidence="11">EF-hand domain-containing protein</fullName>
    </recommendedName>
</protein>
<organism evidence="12 13">
    <name type="scientific">Triparma laevis f. longispina</name>
    <dbReference type="NCBI Taxonomy" id="1714387"/>
    <lineage>
        <taxon>Eukaryota</taxon>
        <taxon>Sar</taxon>
        <taxon>Stramenopiles</taxon>
        <taxon>Ochrophyta</taxon>
        <taxon>Bolidophyceae</taxon>
        <taxon>Parmales</taxon>
        <taxon>Triparmaceae</taxon>
        <taxon>Triparma</taxon>
    </lineage>
</organism>
<keyword evidence="13" id="KW-1185">Reference proteome</keyword>
<dbReference type="EMBL" id="BRXW01000039">
    <property type="protein sequence ID" value="GMI02011.1"/>
    <property type="molecule type" value="Genomic_DNA"/>
</dbReference>
<comment type="caution">
    <text evidence="12">The sequence shown here is derived from an EMBL/GenBank/DDBJ whole genome shotgun (WGS) entry which is preliminary data.</text>
</comment>
<dbReference type="PROSITE" id="PS50222">
    <property type="entry name" value="EF_HAND_2"/>
    <property type="match status" value="2"/>
</dbReference>
<keyword evidence="7 10" id="KW-1133">Transmembrane helix</keyword>
<feature type="transmembrane region" description="Helical" evidence="10">
    <location>
        <begin position="671"/>
        <end position="695"/>
    </location>
</feature>
<dbReference type="GO" id="GO:0034702">
    <property type="term" value="C:monoatomic ion channel complex"/>
    <property type="evidence" value="ECO:0007669"/>
    <property type="project" value="UniProtKB-KW"/>
</dbReference>
<dbReference type="InterPro" id="IPR005821">
    <property type="entry name" value="Ion_trans_dom"/>
</dbReference>
<evidence type="ECO:0000256" key="3">
    <source>
        <dbReference type="ARBA" id="ARBA00011738"/>
    </source>
</evidence>
<sequence length="888" mass="100178">MLDPYETTPLIPSSTSKSPTYTSTSISSSARPTSPQTTPSNHAVETAALLVVEALRDFPTTPLQVRSYSLPSSPSPVRRYLYSLISSLDFRGKGIPFLLAVSMFERPIWMRNVEDLEDYPSFSGLHLEVSVSRNIELFMLGVLLGEFLVKSYYLTEPGRWFDVCSTFWSREARVNKSNFAYLVNLVVLLVCNRWKGGWGESWSPFLRLTFFIISSRSSLRSFHKLLKLFPEILRILLLQAIIICLYAWFACVIFSNNTAEGRENFEDFKSSVWSLWILVTTANYPDIQNNTYGDNRLSCVYFISFLIICYFFMTNLLLGAVYNNYQAESEMEEKEINSRREANMIESFNLLDSDNQGVIDLKTVETLFTTLNTQHTSVGFISPERAELLFAILDGNGDHVVDEEEYVDFCKVLSIEFMEEESFRGWLEILNPKLWNGPFFSFVRSTRFEYLIDALLVLNAVLIGFQSEHELAGDKLSGKTYFSGRIGNDLELVFTLVYFFEVVFKILGFGWKRYWESNRNRFDFLITAATVGMNVLILLPNGIDDRRWLRFASLLRLLRLLRLVIALEQFRMIGEAVNEILPVVGKVGRVLLCTFYLFSCLGVEIFGGLITTDTSSPYYAALKDTDYFVNNYFPNNFNDFLSSFVTLFELMVVNNWIVICDGFTAVTSEYARFYFVAFHVVGVCVVNNLVVSVILDCFMAEFEHRKERKNMGRSSFTEEEGVRIEENTAVFDATSITGTSTKVTGKWRARVSGRGIGGRRKSSFLRTVFTHRGGKGGLGGGIGIGNGDLDLGGLGEVEEDDDEEEDEEEGDVNFDTEEPPRSSVKLRSPSNSLETPGGSDFYLRSPSNSLNSLDGLSLAELAVKGEGRGEGSRSKSGDGSLCGPLEET</sequence>
<proteinExistence type="inferred from homology"/>
<dbReference type="PANTHER" id="PTHR46988">
    <property type="entry name" value="TWO PORE CALCIUM CHANNEL PROTEIN 1"/>
    <property type="match status" value="1"/>
</dbReference>
<evidence type="ECO:0000256" key="7">
    <source>
        <dbReference type="ARBA" id="ARBA00022989"/>
    </source>
</evidence>
<dbReference type="Gene3D" id="1.10.238.10">
    <property type="entry name" value="EF-hand"/>
    <property type="match status" value="1"/>
</dbReference>
<feature type="region of interest" description="Disordered" evidence="9">
    <location>
        <begin position="865"/>
        <end position="888"/>
    </location>
</feature>
<feature type="region of interest" description="Disordered" evidence="9">
    <location>
        <begin position="789"/>
        <end position="853"/>
    </location>
</feature>
<keyword evidence="6" id="KW-0406">Ion transport</keyword>